<dbReference type="EMBL" id="CAFZ01000576">
    <property type="protein sequence ID" value="CCA76001.1"/>
    <property type="molecule type" value="Genomic_DNA"/>
</dbReference>
<dbReference type="Pfam" id="PF12697">
    <property type="entry name" value="Abhydrolase_6"/>
    <property type="match status" value="1"/>
</dbReference>
<organism evidence="2 3">
    <name type="scientific">Serendipita indica (strain DSM 11827)</name>
    <name type="common">Root endophyte fungus</name>
    <name type="synonym">Piriformospora indica</name>
    <dbReference type="NCBI Taxonomy" id="1109443"/>
    <lineage>
        <taxon>Eukaryota</taxon>
        <taxon>Fungi</taxon>
        <taxon>Dikarya</taxon>
        <taxon>Basidiomycota</taxon>
        <taxon>Agaricomycotina</taxon>
        <taxon>Agaricomycetes</taxon>
        <taxon>Sebacinales</taxon>
        <taxon>Serendipitaceae</taxon>
        <taxon>Serendipita</taxon>
    </lineage>
</organism>
<protein>
    <recommendedName>
        <fullName evidence="1">AB hydrolase-1 domain-containing protein</fullName>
    </recommendedName>
</protein>
<comment type="caution">
    <text evidence="2">The sequence shown here is derived from an EMBL/GenBank/DDBJ whole genome shotgun (WGS) entry which is preliminary data.</text>
</comment>
<dbReference type="HOGENOM" id="CLU_051715_1_0_1"/>
<dbReference type="InParanoid" id="G4TXF8"/>
<accession>G4TXF8</accession>
<evidence type="ECO:0000313" key="3">
    <source>
        <dbReference type="Proteomes" id="UP000007148"/>
    </source>
</evidence>
<gene>
    <name evidence="2" type="ORF">PIIN_10001</name>
</gene>
<dbReference type="eggNOG" id="ENOG502R27C">
    <property type="taxonomic scope" value="Eukaryota"/>
</dbReference>
<name>G4TXF8_SERID</name>
<feature type="domain" description="AB hydrolase-1" evidence="1">
    <location>
        <begin position="20"/>
        <end position="190"/>
    </location>
</feature>
<dbReference type="InterPro" id="IPR029058">
    <property type="entry name" value="AB_hydrolase_fold"/>
</dbReference>
<dbReference type="Gene3D" id="3.40.50.1820">
    <property type="entry name" value="alpha/beta hydrolase"/>
    <property type="match status" value="1"/>
</dbReference>
<dbReference type="AlphaFoldDB" id="G4TXF8"/>
<proteinExistence type="predicted"/>
<dbReference type="InterPro" id="IPR000073">
    <property type="entry name" value="AB_hydrolase_1"/>
</dbReference>
<dbReference type="SUPFAM" id="SSF53474">
    <property type="entry name" value="alpha/beta-Hydrolases"/>
    <property type="match status" value="1"/>
</dbReference>
<dbReference type="OrthoDB" id="8119704at2759"/>
<evidence type="ECO:0000313" key="2">
    <source>
        <dbReference type="EMBL" id="CCA76001.1"/>
    </source>
</evidence>
<reference evidence="2 3" key="1">
    <citation type="journal article" date="2011" name="PLoS Pathog.">
        <title>Endophytic Life Strategies Decoded by Genome and Transcriptome Analyses of the Mutualistic Root Symbiont Piriformospora indica.</title>
        <authorList>
            <person name="Zuccaro A."/>
            <person name="Lahrmann U."/>
            <person name="Guldener U."/>
            <person name="Langen G."/>
            <person name="Pfiffi S."/>
            <person name="Biedenkopf D."/>
            <person name="Wong P."/>
            <person name="Samans B."/>
            <person name="Grimm C."/>
            <person name="Basiewicz M."/>
            <person name="Murat C."/>
            <person name="Martin F."/>
            <person name="Kogel K.H."/>
        </authorList>
    </citation>
    <scope>NUCLEOTIDE SEQUENCE [LARGE SCALE GENOMIC DNA]</scope>
    <source>
        <strain evidence="2 3">DSM 11827</strain>
    </source>
</reference>
<dbReference type="STRING" id="1109443.G4TXF8"/>
<dbReference type="Proteomes" id="UP000007148">
    <property type="component" value="Unassembled WGS sequence"/>
</dbReference>
<keyword evidence="3" id="KW-1185">Reference proteome</keyword>
<sequence length="209" mass="22482">MVAIPRKSWSYCLLALPHRASPPVLVGHSSGGGVSQCFLSNVPTGAEPPVSGVVLVDAIPPTGSTGVYMNWVRADPLFGFRVIGQGGDPKGPLSSPALVQRIFFGSKMRKEELEEFFSGMNTEESVAWPQSMMSTFVDIPKAKKSANGRVAWISGEEDVIMPPALMKKAAALYDAPLTVVPYGGHHLMRDEVWKEGADALLAQLDSWSL</sequence>
<evidence type="ECO:0000259" key="1">
    <source>
        <dbReference type="Pfam" id="PF12697"/>
    </source>
</evidence>